<evidence type="ECO:0000259" key="1">
    <source>
        <dbReference type="Pfam" id="PF21834"/>
    </source>
</evidence>
<dbReference type="RefSeq" id="WP_140847344.1">
    <property type="nucleotide sequence ID" value="NZ_RCZC01000001.1"/>
</dbReference>
<dbReference type="EMBL" id="RCZC01000001">
    <property type="protein sequence ID" value="TPG56358.1"/>
    <property type="molecule type" value="Genomic_DNA"/>
</dbReference>
<protein>
    <recommendedName>
        <fullName evidence="1">DUF6894 domain-containing protein</fullName>
    </recommendedName>
</protein>
<dbReference type="Proteomes" id="UP000319931">
    <property type="component" value="Unassembled WGS sequence"/>
</dbReference>
<feature type="domain" description="DUF6894" evidence="1">
    <location>
        <begin position="20"/>
        <end position="88"/>
    </location>
</feature>
<dbReference type="InterPro" id="IPR054189">
    <property type="entry name" value="DUF6894"/>
</dbReference>
<evidence type="ECO:0000313" key="2">
    <source>
        <dbReference type="EMBL" id="TPG56358.1"/>
    </source>
</evidence>
<proteinExistence type="predicted"/>
<accession>A0A502G387</accession>
<gene>
    <name evidence="2" type="ORF">EAH76_02010</name>
</gene>
<dbReference type="AlphaFoldDB" id="A0A502G387"/>
<keyword evidence="3" id="KW-1185">Reference proteome</keyword>
<name>A0A502G387_9SPHN</name>
<reference evidence="2 3" key="1">
    <citation type="journal article" date="2019" name="Environ. Microbiol.">
        <title>Species interactions and distinct microbial communities in high Arctic permafrost affected cryosols are associated with the CH4 and CO2 gas fluxes.</title>
        <authorList>
            <person name="Altshuler I."/>
            <person name="Hamel J."/>
            <person name="Turney S."/>
            <person name="Magnuson E."/>
            <person name="Levesque R."/>
            <person name="Greer C."/>
            <person name="Whyte L.G."/>
        </authorList>
    </citation>
    <scope>NUCLEOTIDE SEQUENCE [LARGE SCALE GENOMIC DNA]</scope>
    <source>
        <strain evidence="2 3">E6.1</strain>
    </source>
</reference>
<organism evidence="2 3">
    <name type="scientific">Sphingomonas glacialis</name>
    <dbReference type="NCBI Taxonomy" id="658225"/>
    <lineage>
        <taxon>Bacteria</taxon>
        <taxon>Pseudomonadati</taxon>
        <taxon>Pseudomonadota</taxon>
        <taxon>Alphaproteobacteria</taxon>
        <taxon>Sphingomonadales</taxon>
        <taxon>Sphingomonadaceae</taxon>
        <taxon>Sphingomonas</taxon>
    </lineage>
</organism>
<comment type="caution">
    <text evidence="2">The sequence shown here is derived from an EMBL/GenBank/DDBJ whole genome shotgun (WGS) entry which is preliminary data.</text>
</comment>
<dbReference type="Pfam" id="PF21834">
    <property type="entry name" value="DUF6894"/>
    <property type="match status" value="1"/>
</dbReference>
<sequence length="100" mass="11237">MIQIVDRQEQLLYEPAMPIFHIHIINQHSDCPDPEGHDLIDLEVARRVAIAGVREFLAHEIVKKGMLDLRGRVNIEDDEGVILASFPFDDAINVVGRAAV</sequence>
<dbReference type="OrthoDB" id="7476020at2"/>
<evidence type="ECO:0000313" key="3">
    <source>
        <dbReference type="Proteomes" id="UP000319931"/>
    </source>
</evidence>